<feature type="domain" description="HTH LytTR-type" evidence="1">
    <location>
        <begin position="29"/>
        <end position="91"/>
    </location>
</feature>
<sequence>MIQEAIQYPALIKYLKGFSNYSWVHYCDGRKVLLAKSLVFFEKQLSGFLRVHKTALVNPHYIADFQAPPGHKMAGSVSLRDGETLPVSRRRWSLIIDPLLVTMLPLSFPANGTPGSANPSFSEPACIEKKQPSLASRRMWVVMADELKGSLVQQLMGEKWSQWGLKLFDTGNGLQKVLSGTGEADMPAVIVLDGGQPGSMLTLQTLKNSSRFRFIPTILLSSAGNYDQAQQGYASGANSVIVYPTDLARFIQVLEKLFRYWLSVASAPQGGNGRVAPV</sequence>
<name>A0A5N1JBN0_9BACT</name>
<comment type="caution">
    <text evidence="2">The sequence shown here is derived from an EMBL/GenBank/DDBJ whole genome shotgun (WGS) entry which is preliminary data.</text>
</comment>
<keyword evidence="3" id="KW-1185">Reference proteome</keyword>
<dbReference type="GO" id="GO:0003677">
    <property type="term" value="F:DNA binding"/>
    <property type="evidence" value="ECO:0007669"/>
    <property type="project" value="InterPro"/>
</dbReference>
<dbReference type="PROSITE" id="PS50930">
    <property type="entry name" value="HTH_LYTTR"/>
    <property type="match status" value="1"/>
</dbReference>
<proteinExistence type="predicted"/>
<dbReference type="SMART" id="SM00850">
    <property type="entry name" value="LytTR"/>
    <property type="match status" value="1"/>
</dbReference>
<dbReference type="RefSeq" id="WP_150880000.1">
    <property type="nucleotide sequence ID" value="NZ_VTWS01000006.1"/>
</dbReference>
<dbReference type="AlphaFoldDB" id="A0A5N1JBN0"/>
<evidence type="ECO:0000259" key="1">
    <source>
        <dbReference type="PROSITE" id="PS50930"/>
    </source>
</evidence>
<organism evidence="2 3">
    <name type="scientific">Larkinella humicola</name>
    <dbReference type="NCBI Taxonomy" id="2607654"/>
    <lineage>
        <taxon>Bacteria</taxon>
        <taxon>Pseudomonadati</taxon>
        <taxon>Bacteroidota</taxon>
        <taxon>Cytophagia</taxon>
        <taxon>Cytophagales</taxon>
        <taxon>Spirosomataceae</taxon>
        <taxon>Larkinella</taxon>
    </lineage>
</organism>
<dbReference type="InterPro" id="IPR007492">
    <property type="entry name" value="LytTR_DNA-bd_dom"/>
</dbReference>
<reference evidence="2 3" key="1">
    <citation type="submission" date="2019-09" db="EMBL/GenBank/DDBJ databases">
        <title>Genome Sequence of Larkinella sp MA1.</title>
        <authorList>
            <person name="Srinivasan S."/>
        </authorList>
    </citation>
    <scope>NUCLEOTIDE SEQUENCE [LARGE SCALE GENOMIC DNA]</scope>
    <source>
        <strain evidence="2 3">MA1</strain>
    </source>
</reference>
<protein>
    <recommendedName>
        <fullName evidence="1">HTH LytTR-type domain-containing protein</fullName>
    </recommendedName>
</protein>
<dbReference type="Proteomes" id="UP000326344">
    <property type="component" value="Unassembled WGS sequence"/>
</dbReference>
<dbReference type="SUPFAM" id="SSF52172">
    <property type="entry name" value="CheY-like"/>
    <property type="match status" value="1"/>
</dbReference>
<dbReference type="Gene3D" id="3.40.50.2300">
    <property type="match status" value="1"/>
</dbReference>
<evidence type="ECO:0000313" key="2">
    <source>
        <dbReference type="EMBL" id="KAA9349184.1"/>
    </source>
</evidence>
<dbReference type="Gene3D" id="2.40.50.1020">
    <property type="entry name" value="LytTr DNA-binding domain"/>
    <property type="match status" value="1"/>
</dbReference>
<dbReference type="InterPro" id="IPR011006">
    <property type="entry name" value="CheY-like_superfamily"/>
</dbReference>
<dbReference type="EMBL" id="VTWS01000006">
    <property type="protein sequence ID" value="KAA9349184.1"/>
    <property type="molecule type" value="Genomic_DNA"/>
</dbReference>
<accession>A0A5N1JBN0</accession>
<dbReference type="Pfam" id="PF04397">
    <property type="entry name" value="LytTR"/>
    <property type="match status" value="1"/>
</dbReference>
<gene>
    <name evidence="2" type="ORF">F0P93_22555</name>
</gene>
<evidence type="ECO:0000313" key="3">
    <source>
        <dbReference type="Proteomes" id="UP000326344"/>
    </source>
</evidence>